<evidence type="ECO:0000259" key="2">
    <source>
        <dbReference type="Pfam" id="PF04773"/>
    </source>
</evidence>
<dbReference type="Gene3D" id="3.55.50.30">
    <property type="match status" value="1"/>
</dbReference>
<dbReference type="Pfam" id="PF16344">
    <property type="entry name" value="FecR_C"/>
    <property type="match status" value="1"/>
</dbReference>
<dbReference type="Proteomes" id="UP000184287">
    <property type="component" value="Unassembled WGS sequence"/>
</dbReference>
<organism evidence="4 5">
    <name type="scientific">Pedobacter caeni</name>
    <dbReference type="NCBI Taxonomy" id="288992"/>
    <lineage>
        <taxon>Bacteria</taxon>
        <taxon>Pseudomonadati</taxon>
        <taxon>Bacteroidota</taxon>
        <taxon>Sphingobacteriia</taxon>
        <taxon>Sphingobacteriales</taxon>
        <taxon>Sphingobacteriaceae</taxon>
        <taxon>Pedobacter</taxon>
    </lineage>
</organism>
<keyword evidence="1" id="KW-1133">Transmembrane helix</keyword>
<name>A0A1M5PRX3_9SPHI</name>
<evidence type="ECO:0000256" key="1">
    <source>
        <dbReference type="SAM" id="Phobius"/>
    </source>
</evidence>
<feature type="domain" description="Protein FecR C-terminal" evidence="3">
    <location>
        <begin position="271"/>
        <end position="331"/>
    </location>
</feature>
<dbReference type="InterPro" id="IPR012373">
    <property type="entry name" value="Ferrdict_sens_TM"/>
</dbReference>
<dbReference type="Gene3D" id="2.60.120.1440">
    <property type="match status" value="1"/>
</dbReference>
<dbReference type="PANTHER" id="PTHR30273:SF2">
    <property type="entry name" value="PROTEIN FECR"/>
    <property type="match status" value="1"/>
</dbReference>
<protein>
    <submittedName>
        <fullName evidence="4">FecR family protein</fullName>
    </submittedName>
</protein>
<dbReference type="InterPro" id="IPR032508">
    <property type="entry name" value="FecR_C"/>
</dbReference>
<dbReference type="EMBL" id="FQUQ01000010">
    <property type="protein sequence ID" value="SHH04534.1"/>
    <property type="molecule type" value="Genomic_DNA"/>
</dbReference>
<gene>
    <name evidence="4" type="ORF">SAMN04488522_11067</name>
</gene>
<dbReference type="PIRSF" id="PIRSF018266">
    <property type="entry name" value="FecR"/>
    <property type="match status" value="1"/>
</dbReference>
<dbReference type="STRING" id="288992.SAMN04488522_11067"/>
<keyword evidence="5" id="KW-1185">Reference proteome</keyword>
<evidence type="ECO:0000259" key="3">
    <source>
        <dbReference type="Pfam" id="PF16344"/>
    </source>
</evidence>
<dbReference type="GO" id="GO:0016989">
    <property type="term" value="F:sigma factor antagonist activity"/>
    <property type="evidence" value="ECO:0007669"/>
    <property type="project" value="TreeGrafter"/>
</dbReference>
<dbReference type="RefSeq" id="WP_073239048.1">
    <property type="nucleotide sequence ID" value="NZ_FQUQ01000010.1"/>
</dbReference>
<dbReference type="OrthoDB" id="934696at2"/>
<dbReference type="AlphaFoldDB" id="A0A1M5PRX3"/>
<evidence type="ECO:0000313" key="4">
    <source>
        <dbReference type="EMBL" id="SHH04534.1"/>
    </source>
</evidence>
<evidence type="ECO:0000313" key="5">
    <source>
        <dbReference type="Proteomes" id="UP000184287"/>
    </source>
</evidence>
<dbReference type="Pfam" id="PF04773">
    <property type="entry name" value="FecR"/>
    <property type="match status" value="1"/>
</dbReference>
<accession>A0A1M5PRX3</accession>
<feature type="transmembrane region" description="Helical" evidence="1">
    <location>
        <begin position="73"/>
        <end position="94"/>
    </location>
</feature>
<keyword evidence="1" id="KW-0812">Transmembrane</keyword>
<reference evidence="5" key="1">
    <citation type="submission" date="2016-11" db="EMBL/GenBank/DDBJ databases">
        <authorList>
            <person name="Varghese N."/>
            <person name="Submissions S."/>
        </authorList>
    </citation>
    <scope>NUCLEOTIDE SEQUENCE [LARGE SCALE GENOMIC DNA]</scope>
    <source>
        <strain evidence="5">DSM 16990</strain>
    </source>
</reference>
<dbReference type="InterPro" id="IPR006860">
    <property type="entry name" value="FecR"/>
</dbReference>
<proteinExistence type="predicted"/>
<keyword evidence="1" id="KW-0472">Membrane</keyword>
<dbReference type="PANTHER" id="PTHR30273">
    <property type="entry name" value="PERIPLASMIC SIGNAL SENSOR AND SIGMA FACTOR ACTIVATOR FECR-RELATED"/>
    <property type="match status" value="1"/>
</dbReference>
<sequence>MDQQLFQKYLQQQCSPAERDYVISCLEKDPGLIERFLPEEEWTNAGIQPLTAPNAASIFARIKPRRMIRFRNWTSLAAILAYAVLSAVVVQYLIPEKRIQHPVQARNMVSPEIKFHHTGNTARLIRLDDGSLVKLSPNSSLQYQQPFPSHARHLTLTGAATFDVAPDQKRPFTVSGQGINTTALGTSFRVIAWERRKVEVRLFHGKVRVSAQPGLTQKVFPDMVLYPGQQFRYDGRLAKLSRFDQTRKTQLAVVKDKPMPVTPVPMIGGTLEFDKTPLAQACAELSSRYGKVIQCGQVRKVILLTAQFSEHDQLKDILNKIAALNQLNLTILKDGSYLFTEESAAPEHQ</sequence>
<feature type="domain" description="FecR protein" evidence="2">
    <location>
        <begin position="118"/>
        <end position="208"/>
    </location>
</feature>